<dbReference type="EMBL" id="RBAH01000040">
    <property type="protein sequence ID" value="RKN64901.1"/>
    <property type="molecule type" value="Genomic_DNA"/>
</dbReference>
<accession>A0A3B0AX81</accession>
<dbReference type="RefSeq" id="WP_120751624.1">
    <property type="nucleotide sequence ID" value="NZ_RBAH01000040.1"/>
</dbReference>
<gene>
    <name evidence="5" type="ORF">D7M11_33465</name>
</gene>
<dbReference type="InterPro" id="IPR036265">
    <property type="entry name" value="HIT-like_sf"/>
</dbReference>
<name>A0A3B0AX81_9BACL</name>
<evidence type="ECO:0000256" key="1">
    <source>
        <dbReference type="PIRSR" id="PIRSR601310-1"/>
    </source>
</evidence>
<evidence type="ECO:0000259" key="4">
    <source>
        <dbReference type="PROSITE" id="PS51084"/>
    </source>
</evidence>
<dbReference type="InterPro" id="IPR011146">
    <property type="entry name" value="HIT-like"/>
</dbReference>
<proteinExistence type="predicted"/>
<dbReference type="PROSITE" id="PS51084">
    <property type="entry name" value="HIT_2"/>
    <property type="match status" value="1"/>
</dbReference>
<organism evidence="5 6">
    <name type="scientific">Paenibacillus ginsengarvi</name>
    <dbReference type="NCBI Taxonomy" id="400777"/>
    <lineage>
        <taxon>Bacteria</taxon>
        <taxon>Bacillati</taxon>
        <taxon>Bacillota</taxon>
        <taxon>Bacilli</taxon>
        <taxon>Bacillales</taxon>
        <taxon>Paenibacillaceae</taxon>
        <taxon>Paenibacillus</taxon>
    </lineage>
</organism>
<feature type="domain" description="HIT" evidence="4">
    <location>
        <begin position="5"/>
        <end position="113"/>
    </location>
</feature>
<evidence type="ECO:0000256" key="2">
    <source>
        <dbReference type="PIRSR" id="PIRSR601310-3"/>
    </source>
</evidence>
<dbReference type="Pfam" id="PF01230">
    <property type="entry name" value="HIT"/>
    <property type="match status" value="1"/>
</dbReference>
<evidence type="ECO:0000256" key="3">
    <source>
        <dbReference type="PROSITE-ProRule" id="PRU00464"/>
    </source>
</evidence>
<reference evidence="5 6" key="1">
    <citation type="journal article" date="2007" name="Int. J. Syst. Evol. Microbiol.">
        <title>Paenibacillus ginsengarvi sp. nov., isolated from soil from ginseng cultivation.</title>
        <authorList>
            <person name="Yoon M.H."/>
            <person name="Ten L.N."/>
            <person name="Im W.T."/>
        </authorList>
    </citation>
    <scope>NUCLEOTIDE SEQUENCE [LARGE SCALE GENOMIC DNA]</scope>
    <source>
        <strain evidence="5 6">KCTC 13059</strain>
    </source>
</reference>
<dbReference type="OrthoDB" id="9784774at2"/>
<feature type="active site" description="Tele-AMP-histidine intermediate" evidence="1">
    <location>
        <position position="100"/>
    </location>
</feature>
<keyword evidence="6" id="KW-1185">Reference proteome</keyword>
<evidence type="ECO:0000313" key="6">
    <source>
        <dbReference type="Proteomes" id="UP000282311"/>
    </source>
</evidence>
<dbReference type="PANTHER" id="PTHR46648">
    <property type="entry name" value="HIT FAMILY PROTEIN 1"/>
    <property type="match status" value="1"/>
</dbReference>
<sequence>MNECPFCHIKEADGQRIVFENEYCLFLQKESEQLVLEGCGLIVPKAHKENVFELSREEWNATYDVLQQVKELLDNGHSPDGYTLGWNVGRVSNQEISHAHFHVIPRFRDEPYAGKGLRYWIKQKENMRPGRKE</sequence>
<dbReference type="Gene3D" id="3.30.428.10">
    <property type="entry name" value="HIT-like"/>
    <property type="match status" value="1"/>
</dbReference>
<dbReference type="PANTHER" id="PTHR46648:SF1">
    <property type="entry name" value="ADENOSINE 5'-MONOPHOSPHORAMIDASE HNT1"/>
    <property type="match status" value="1"/>
</dbReference>
<dbReference type="GO" id="GO:0009117">
    <property type="term" value="P:nucleotide metabolic process"/>
    <property type="evidence" value="ECO:0007669"/>
    <property type="project" value="TreeGrafter"/>
</dbReference>
<feature type="short sequence motif" description="Histidine triad motif" evidence="2 3">
    <location>
        <begin position="98"/>
        <end position="102"/>
    </location>
</feature>
<dbReference type="GO" id="GO:0003824">
    <property type="term" value="F:catalytic activity"/>
    <property type="evidence" value="ECO:0007669"/>
    <property type="project" value="InterPro"/>
</dbReference>
<dbReference type="InterPro" id="IPR001310">
    <property type="entry name" value="Histidine_triad_HIT"/>
</dbReference>
<dbReference type="Proteomes" id="UP000282311">
    <property type="component" value="Unassembled WGS sequence"/>
</dbReference>
<evidence type="ECO:0000313" key="5">
    <source>
        <dbReference type="EMBL" id="RKN64901.1"/>
    </source>
</evidence>
<dbReference type="SUPFAM" id="SSF54197">
    <property type="entry name" value="HIT-like"/>
    <property type="match status" value="1"/>
</dbReference>
<comment type="caution">
    <text evidence="5">The sequence shown here is derived from an EMBL/GenBank/DDBJ whole genome shotgun (WGS) entry which is preliminary data.</text>
</comment>
<protein>
    <submittedName>
        <fullName evidence="5">HIT family protein</fullName>
    </submittedName>
</protein>
<dbReference type="AlphaFoldDB" id="A0A3B0AX81"/>